<dbReference type="RefSeq" id="WP_184127103.1">
    <property type="nucleotide sequence ID" value="NZ_JACHFL010000001.1"/>
</dbReference>
<dbReference type="EMBL" id="JACHFL010000001">
    <property type="protein sequence ID" value="MBB5361083.1"/>
    <property type="molecule type" value="Genomic_DNA"/>
</dbReference>
<organism evidence="2 3">
    <name type="scientific">Deinococcus humi</name>
    <dbReference type="NCBI Taxonomy" id="662880"/>
    <lineage>
        <taxon>Bacteria</taxon>
        <taxon>Thermotogati</taxon>
        <taxon>Deinococcota</taxon>
        <taxon>Deinococci</taxon>
        <taxon>Deinococcales</taxon>
        <taxon>Deinococcaceae</taxon>
        <taxon>Deinococcus</taxon>
    </lineage>
</organism>
<sequence length="72" mass="7425">MTGPYDRPPAPASEPTDTPLPMPERMPGEGGTGPINDPPVNPDLPGMPMPDPSENPDTPGLPTPSPTPMPAM</sequence>
<accession>A0A7W8JSB2</accession>
<comment type="caution">
    <text evidence="2">The sequence shown here is derived from an EMBL/GenBank/DDBJ whole genome shotgun (WGS) entry which is preliminary data.</text>
</comment>
<dbReference type="Proteomes" id="UP000552709">
    <property type="component" value="Unassembled WGS sequence"/>
</dbReference>
<keyword evidence="3" id="KW-1185">Reference proteome</keyword>
<proteinExistence type="predicted"/>
<evidence type="ECO:0000256" key="1">
    <source>
        <dbReference type="SAM" id="MobiDB-lite"/>
    </source>
</evidence>
<gene>
    <name evidence="2" type="ORF">HNQ08_000154</name>
</gene>
<name>A0A7W8JSB2_9DEIO</name>
<feature type="compositionally biased region" description="Pro residues" evidence="1">
    <location>
        <begin position="1"/>
        <end position="24"/>
    </location>
</feature>
<feature type="region of interest" description="Disordered" evidence="1">
    <location>
        <begin position="1"/>
        <end position="72"/>
    </location>
</feature>
<dbReference type="AlphaFoldDB" id="A0A7W8JSB2"/>
<feature type="compositionally biased region" description="Pro residues" evidence="1">
    <location>
        <begin position="36"/>
        <end position="72"/>
    </location>
</feature>
<protein>
    <submittedName>
        <fullName evidence="2">Uncharacterized protein</fullName>
    </submittedName>
</protein>
<reference evidence="2 3" key="1">
    <citation type="submission" date="2020-08" db="EMBL/GenBank/DDBJ databases">
        <title>Genomic Encyclopedia of Type Strains, Phase IV (KMG-IV): sequencing the most valuable type-strain genomes for metagenomic binning, comparative biology and taxonomic classification.</title>
        <authorList>
            <person name="Goeker M."/>
        </authorList>
    </citation>
    <scope>NUCLEOTIDE SEQUENCE [LARGE SCALE GENOMIC DNA]</scope>
    <source>
        <strain evidence="2 3">DSM 27939</strain>
    </source>
</reference>
<evidence type="ECO:0000313" key="3">
    <source>
        <dbReference type="Proteomes" id="UP000552709"/>
    </source>
</evidence>
<evidence type="ECO:0000313" key="2">
    <source>
        <dbReference type="EMBL" id="MBB5361083.1"/>
    </source>
</evidence>